<reference evidence="3 4" key="1">
    <citation type="submission" date="2021-06" db="EMBL/GenBank/DDBJ databases">
        <title>Bacillus sp. RD4P76, an endophyte from a halophyte.</title>
        <authorList>
            <person name="Sun J.-Q."/>
        </authorList>
    </citation>
    <scope>NUCLEOTIDE SEQUENCE [LARGE SCALE GENOMIC DNA]</scope>
    <source>
        <strain evidence="3 4">JCM 17098</strain>
    </source>
</reference>
<gene>
    <name evidence="3" type="ORF">KS407_02795</name>
</gene>
<accession>A0ABS6JQ29</accession>
<feature type="region of interest" description="Disordered" evidence="1">
    <location>
        <begin position="33"/>
        <end position="54"/>
    </location>
</feature>
<keyword evidence="4" id="KW-1185">Reference proteome</keyword>
<keyword evidence="2" id="KW-0472">Membrane</keyword>
<dbReference type="InterPro" id="IPR054381">
    <property type="entry name" value="CydS"/>
</dbReference>
<protein>
    <submittedName>
        <fullName evidence="3">Uncharacterized protein</fullName>
    </submittedName>
</protein>
<evidence type="ECO:0000313" key="3">
    <source>
        <dbReference type="EMBL" id="MBU9720367.1"/>
    </source>
</evidence>
<evidence type="ECO:0000313" key="4">
    <source>
        <dbReference type="Proteomes" id="UP000790580"/>
    </source>
</evidence>
<sequence>MDITQFLIMIAPPLVMVACVALVFLWATYGKTPNYINEDKDKDNNEPVQKVANQ</sequence>
<dbReference type="RefSeq" id="WP_176371413.1">
    <property type="nucleotide sequence ID" value="NZ_JAHQCR010000017.1"/>
</dbReference>
<name>A0ABS6JQ29_9BACI</name>
<dbReference type="EMBL" id="JAHQCR010000017">
    <property type="protein sequence ID" value="MBU9720367.1"/>
    <property type="molecule type" value="Genomic_DNA"/>
</dbReference>
<feature type="transmembrane region" description="Helical" evidence="2">
    <location>
        <begin position="6"/>
        <end position="27"/>
    </location>
</feature>
<dbReference type="Pfam" id="PF22282">
    <property type="entry name" value="CydS"/>
    <property type="match status" value="1"/>
</dbReference>
<keyword evidence="2" id="KW-1133">Transmembrane helix</keyword>
<evidence type="ECO:0000256" key="2">
    <source>
        <dbReference type="SAM" id="Phobius"/>
    </source>
</evidence>
<proteinExistence type="predicted"/>
<organism evidence="3 4">
    <name type="scientific">Evansella alkalicola</name>
    <dbReference type="NCBI Taxonomy" id="745819"/>
    <lineage>
        <taxon>Bacteria</taxon>
        <taxon>Bacillati</taxon>
        <taxon>Bacillota</taxon>
        <taxon>Bacilli</taxon>
        <taxon>Bacillales</taxon>
        <taxon>Bacillaceae</taxon>
        <taxon>Evansella</taxon>
    </lineage>
</organism>
<evidence type="ECO:0000256" key="1">
    <source>
        <dbReference type="SAM" id="MobiDB-lite"/>
    </source>
</evidence>
<dbReference type="Proteomes" id="UP000790580">
    <property type="component" value="Unassembled WGS sequence"/>
</dbReference>
<keyword evidence="2" id="KW-0812">Transmembrane</keyword>
<comment type="caution">
    <text evidence="3">The sequence shown here is derived from an EMBL/GenBank/DDBJ whole genome shotgun (WGS) entry which is preliminary data.</text>
</comment>